<reference evidence="5" key="1">
    <citation type="submission" date="2022-11" db="UniProtKB">
        <authorList>
            <consortium name="WormBaseParasite"/>
        </authorList>
    </citation>
    <scope>IDENTIFICATION</scope>
</reference>
<evidence type="ECO:0000259" key="3">
    <source>
        <dbReference type="Pfam" id="PF20412"/>
    </source>
</evidence>
<dbReference type="InterPro" id="IPR027107">
    <property type="entry name" value="Tuberin/Ral-act_asu"/>
</dbReference>
<evidence type="ECO:0000313" key="4">
    <source>
        <dbReference type="Proteomes" id="UP000887565"/>
    </source>
</evidence>
<dbReference type="InterPro" id="IPR046859">
    <property type="entry name" value="RGPA/RALGAPB_N"/>
</dbReference>
<dbReference type="WBParaSite" id="nRc.2.0.1.t27925-RA">
    <property type="protein sequence ID" value="nRc.2.0.1.t27925-RA"/>
    <property type="gene ID" value="nRc.2.0.1.g27925"/>
</dbReference>
<dbReference type="GO" id="GO:0005634">
    <property type="term" value="C:nucleus"/>
    <property type="evidence" value="ECO:0007669"/>
    <property type="project" value="InterPro"/>
</dbReference>
<dbReference type="GO" id="GO:0005737">
    <property type="term" value="C:cytoplasm"/>
    <property type="evidence" value="ECO:0007669"/>
    <property type="project" value="TreeGrafter"/>
</dbReference>
<evidence type="ECO:0000313" key="5">
    <source>
        <dbReference type="WBParaSite" id="nRc.2.0.1.t27925-RA"/>
    </source>
</evidence>
<name>A0A915JNZ7_ROMCU</name>
<proteinExistence type="predicted"/>
<dbReference type="PANTHER" id="PTHR10063">
    <property type="entry name" value="TUBERIN"/>
    <property type="match status" value="1"/>
</dbReference>
<dbReference type="Proteomes" id="UP000887565">
    <property type="component" value="Unplaced"/>
</dbReference>
<evidence type="ECO:0000256" key="2">
    <source>
        <dbReference type="SAM" id="MobiDB-lite"/>
    </source>
</evidence>
<dbReference type="OMA" id="YCTRETI"/>
<feature type="compositionally biased region" description="Low complexity" evidence="2">
    <location>
        <begin position="587"/>
        <end position="597"/>
    </location>
</feature>
<sequence length="665" mass="75335">NVILGKHQENVPSTYNVDKCRFFNQYRLEIFHLFYEFICHIEASLTGGTSHSLSSSSSASLTSGSSTTSHLPASIPISFSRSLIDLEYALAILEELLIYSPEILAKRWQYNAILTSMKKFLHPKNTLGLRRIAVRLFIIWYQIIGDDRECDAIFSSLVPHLPITVASGIPPTSTEILLQNLCEKVDNFSNSNGHNAESQTFSTSTFVFFARKNFPLAPATPRVENSQKAILVQAYFEKLLESISVEFTRFESDCKPKFVRLQFLLDKIRQFYAQRLLCDVNSEFLNGEDCFRAEQTLAPPTKSTNYFAALEEDDAKFLCAQSLTRWLALYAYNFLLSIFRFSFLISPLKYAGTLGRAFKVLREWLQLDCDLPRAFFPDEEKSMGLQNCLKCTTGVLASFFFNRRIFEDKERSGQTILICSRILSLYKYLANNAYCELSLETWTFLLRILLRIVENCVPVDEKTNDNSAVADLRCRLSPQLFQTLLVTWVLAGLNARLPDDLWSKLQETLIERRRLNFQLINEWGKVMDSLTKALALQLYEIDLNDLPSERLSEQKRKKLLAQSQFSVQPQNVDANNRHQPLNLTFQFSSPFPQNSSNDEQNNVGGGGQKILSSSIDLEKTTTPHKLLNRAPPPPLAKTPEAGENVGLDSGAGPTAAVGECECEKV</sequence>
<feature type="domain" description="Ral GTPase-activating protein subunit alpha/beta N-terminal" evidence="3">
    <location>
        <begin position="415"/>
        <end position="540"/>
    </location>
</feature>
<protein>
    <submittedName>
        <fullName evidence="5">Ral GTPase-activating protein subunit alpha/beta N-terminal domain-containing protein</fullName>
    </submittedName>
</protein>
<accession>A0A915JNZ7</accession>
<dbReference type="GO" id="GO:0005096">
    <property type="term" value="F:GTPase activator activity"/>
    <property type="evidence" value="ECO:0007669"/>
    <property type="project" value="InterPro"/>
</dbReference>
<keyword evidence="1" id="KW-0597">Phosphoprotein</keyword>
<evidence type="ECO:0000256" key="1">
    <source>
        <dbReference type="ARBA" id="ARBA00022553"/>
    </source>
</evidence>
<keyword evidence="4" id="KW-1185">Reference proteome</keyword>
<feature type="region of interest" description="Disordered" evidence="2">
    <location>
        <begin position="587"/>
        <end position="665"/>
    </location>
</feature>
<organism evidence="4 5">
    <name type="scientific">Romanomermis culicivorax</name>
    <name type="common">Nematode worm</name>
    <dbReference type="NCBI Taxonomy" id="13658"/>
    <lineage>
        <taxon>Eukaryota</taxon>
        <taxon>Metazoa</taxon>
        <taxon>Ecdysozoa</taxon>
        <taxon>Nematoda</taxon>
        <taxon>Enoplea</taxon>
        <taxon>Dorylaimia</taxon>
        <taxon>Mermithida</taxon>
        <taxon>Mermithoidea</taxon>
        <taxon>Mermithidae</taxon>
        <taxon>Romanomermis</taxon>
    </lineage>
</organism>
<dbReference type="Pfam" id="PF20412">
    <property type="entry name" value="RALGAPB_N"/>
    <property type="match status" value="1"/>
</dbReference>
<dbReference type="AlphaFoldDB" id="A0A915JNZ7"/>
<dbReference type="PANTHER" id="PTHR10063:SF11">
    <property type="entry name" value="RHO GTPASE-ACTIVATING PROTEIN CG5521-RELATED"/>
    <property type="match status" value="1"/>
</dbReference>